<keyword evidence="2" id="KW-0813">Transport</keyword>
<dbReference type="GO" id="GO:0006897">
    <property type="term" value="P:endocytosis"/>
    <property type="evidence" value="ECO:0007669"/>
    <property type="project" value="UniProtKB-KW"/>
</dbReference>
<dbReference type="CDD" id="cd13228">
    <property type="entry name" value="PHear_NECAP"/>
    <property type="match status" value="1"/>
</dbReference>
<dbReference type="GO" id="GO:0003723">
    <property type="term" value="F:RNA binding"/>
    <property type="evidence" value="ECO:0007669"/>
    <property type="project" value="TreeGrafter"/>
</dbReference>
<dbReference type="InterPro" id="IPR029063">
    <property type="entry name" value="SAM-dependent_MTases_sf"/>
</dbReference>
<accession>A0A819MEG4</accession>
<dbReference type="AlphaFoldDB" id="A0A819MEG4"/>
<feature type="domain" description="NECAP PHear" evidence="6">
    <location>
        <begin position="516"/>
        <end position="680"/>
    </location>
</feature>
<sequence>MFLAKFFTQRSLTPSYGILNVSRTLQHQTSTRKSTEAHPPLNRKPKFDAIQFENSLKPYAEQVTVENQYEKLSNLILPLSNHSYEEQLKIKYDIVEQSFDQIGRAILWDKRVDNQVLKYVEFREGLFCHVEPIIPSVNIEQYRCKDELSCGYGVDGQKTLGFYINPKNNKNFPNTLCVSPIHLKSMKSKHILAVKHFDQFLKQHALPVCENANVLKKDQYWRSIILRSNERNDLMMTVVVHPQSLSKNEIDQVKKDLLNYFIDGSGHECEINSIYFQACANNRCTSEDNPFELIYGDEFIYEIYNEKKIRISPESFVQANKKAAELIYELTLKHAQIDENTIVLDIGSGMGVHSVMASTIAKKVYAIDPLALCIEDGKFNAKLNNCRDNIEWICGFSEIHLHRILKKLGDLHGNHSRIVAIVNPSRYSLSNRITTVLRSISAIQRIIYVSGKTDEQSMHNFYELAAAERSKLKQATSPFIPTSVYPIDLLPHTIHAEVVIKTKIKDSMAAVHDDTYESIGLVKPEVYVYVIPPRQSATRKHRAADWKLDAPNFICRLKIISKGEKCLIRLEDRNTGAHFATCPIDSYPSIAVENVEDSTRYFVIRVQNDNGQQAFLGMGFNDRSDSFDFNVALQDHFKYLKQAKQIEQEAKQTASDPSQQQQPKLDLRFKEGQTIKINLKSSLPGDEQTKKTVKNPNESVVPGILPPPPGSTIPKLTPPPGSTVPKIAPPTTAAAAASLFSTSSSSTTTTTTTATENNNNNNNIHSDLSWMQF</sequence>
<evidence type="ECO:0000256" key="3">
    <source>
        <dbReference type="ARBA" id="ARBA00022583"/>
    </source>
</evidence>
<evidence type="ECO:0000256" key="5">
    <source>
        <dbReference type="SAM" id="MobiDB-lite"/>
    </source>
</evidence>
<dbReference type="Pfam" id="PF07933">
    <property type="entry name" value="DUF1681"/>
    <property type="match status" value="1"/>
</dbReference>
<evidence type="ECO:0000259" key="6">
    <source>
        <dbReference type="Pfam" id="PF07933"/>
    </source>
</evidence>
<dbReference type="CDD" id="cd02440">
    <property type="entry name" value="AdoMet_MTases"/>
    <property type="match status" value="1"/>
</dbReference>
<dbReference type="PANTHER" id="PTHR45904">
    <property type="entry name" value="TRNA (URACIL-5-)-METHYLTRANSFERASE"/>
    <property type="match status" value="1"/>
</dbReference>
<dbReference type="InterPro" id="IPR045850">
    <property type="entry name" value="TRM2_met"/>
</dbReference>
<organism evidence="7 8">
    <name type="scientific">Rotaria magnacalcarata</name>
    <dbReference type="NCBI Taxonomy" id="392030"/>
    <lineage>
        <taxon>Eukaryota</taxon>
        <taxon>Metazoa</taxon>
        <taxon>Spiralia</taxon>
        <taxon>Gnathifera</taxon>
        <taxon>Rotifera</taxon>
        <taxon>Eurotatoria</taxon>
        <taxon>Bdelloidea</taxon>
        <taxon>Philodinida</taxon>
        <taxon>Philodinidae</taxon>
        <taxon>Rotaria</taxon>
    </lineage>
</organism>
<dbReference type="InterPro" id="IPR012466">
    <property type="entry name" value="NECAP_PHear"/>
</dbReference>
<dbReference type="SUPFAM" id="SSF50729">
    <property type="entry name" value="PH domain-like"/>
    <property type="match status" value="1"/>
</dbReference>
<feature type="region of interest" description="Disordered" evidence="5">
    <location>
        <begin position="740"/>
        <end position="773"/>
    </location>
</feature>
<dbReference type="Gene3D" id="3.40.50.150">
    <property type="entry name" value="Vaccinia Virus protein VP39"/>
    <property type="match status" value="1"/>
</dbReference>
<feature type="compositionally biased region" description="Polar residues" evidence="5">
    <location>
        <begin position="764"/>
        <end position="773"/>
    </location>
</feature>
<dbReference type="InterPro" id="IPR011993">
    <property type="entry name" value="PH-like_dom_sf"/>
</dbReference>
<keyword evidence="4" id="KW-0653">Protein transport</keyword>
<dbReference type="EMBL" id="CAJOBF010001737">
    <property type="protein sequence ID" value="CAF3979187.1"/>
    <property type="molecule type" value="Genomic_DNA"/>
</dbReference>
<gene>
    <name evidence="7" type="ORF">UXM345_LOCUS14941</name>
</gene>
<feature type="compositionally biased region" description="Low complexity" evidence="5">
    <location>
        <begin position="740"/>
        <end position="763"/>
    </location>
</feature>
<evidence type="ECO:0000256" key="2">
    <source>
        <dbReference type="ARBA" id="ARBA00022448"/>
    </source>
</evidence>
<dbReference type="Pfam" id="PF06325">
    <property type="entry name" value="PrmA"/>
    <property type="match status" value="1"/>
</dbReference>
<dbReference type="SUPFAM" id="SSF53335">
    <property type="entry name" value="S-adenosyl-L-methionine-dependent methyltransferases"/>
    <property type="match status" value="1"/>
</dbReference>
<keyword evidence="3" id="KW-0254">Endocytosis</keyword>
<comment type="caution">
    <text evidence="7">The sequence shown here is derived from an EMBL/GenBank/DDBJ whole genome shotgun (WGS) entry which is preliminary data.</text>
</comment>
<name>A0A819MEG4_9BILA</name>
<proteinExistence type="inferred from homology"/>
<dbReference type="GO" id="GO:0015031">
    <property type="term" value="P:protein transport"/>
    <property type="evidence" value="ECO:0007669"/>
    <property type="project" value="UniProtKB-KW"/>
</dbReference>
<evidence type="ECO:0000313" key="7">
    <source>
        <dbReference type="EMBL" id="CAF3979187.1"/>
    </source>
</evidence>
<evidence type="ECO:0000256" key="4">
    <source>
        <dbReference type="ARBA" id="ARBA00022927"/>
    </source>
</evidence>
<evidence type="ECO:0000256" key="1">
    <source>
        <dbReference type="ARBA" id="ARBA00007736"/>
    </source>
</evidence>
<dbReference type="GO" id="GO:0016020">
    <property type="term" value="C:membrane"/>
    <property type="evidence" value="ECO:0007669"/>
    <property type="project" value="InterPro"/>
</dbReference>
<feature type="region of interest" description="Disordered" evidence="5">
    <location>
        <begin position="681"/>
        <end position="711"/>
    </location>
</feature>
<reference evidence="7" key="1">
    <citation type="submission" date="2021-02" db="EMBL/GenBank/DDBJ databases">
        <authorList>
            <person name="Nowell W R."/>
        </authorList>
    </citation>
    <scope>NUCLEOTIDE SEQUENCE</scope>
</reference>
<comment type="similarity">
    <text evidence="1">Belongs to the NECAP family.</text>
</comment>
<protein>
    <recommendedName>
        <fullName evidence="6">NECAP PHear domain-containing protein</fullName>
    </recommendedName>
</protein>
<dbReference type="FunFam" id="2.30.29.30:FF:000064">
    <property type="entry name" value="Adaptin ear-binding coat-associated protein 1"/>
    <property type="match status" value="1"/>
</dbReference>
<evidence type="ECO:0000313" key="8">
    <source>
        <dbReference type="Proteomes" id="UP000663842"/>
    </source>
</evidence>
<dbReference type="PANTHER" id="PTHR45904:SF1">
    <property type="entry name" value="TRNA (URACIL-5-)-METHYLTRANSFERASE HOMOLOG B"/>
    <property type="match status" value="1"/>
</dbReference>
<dbReference type="Proteomes" id="UP000663842">
    <property type="component" value="Unassembled WGS sequence"/>
</dbReference>
<dbReference type="Gene3D" id="2.40.50.1070">
    <property type="match status" value="1"/>
</dbReference>
<dbReference type="Gene3D" id="2.30.29.30">
    <property type="entry name" value="Pleckstrin-homology domain (PH domain)/Phosphotyrosine-binding domain (PTB)"/>
    <property type="match status" value="1"/>
</dbReference>